<accession>A0ACC0MBY7</accession>
<keyword evidence="2" id="KW-1185">Reference proteome</keyword>
<sequence length="82" mass="9303">MMSSLFCFKDGDSKLLGKVITSRIQIRNSLPEVCRWKFNKLCGGILVIAVYQRPGSAIVGTQHRSTMISLYNDMCAKDKEFR</sequence>
<protein>
    <submittedName>
        <fullName evidence="1">Uncharacterized protein</fullName>
    </submittedName>
</protein>
<reference evidence="1" key="1">
    <citation type="submission" date="2022-02" db="EMBL/GenBank/DDBJ databases">
        <title>Plant Genome Project.</title>
        <authorList>
            <person name="Zhang R.-G."/>
        </authorList>
    </citation>
    <scope>NUCLEOTIDE SEQUENCE</scope>
    <source>
        <strain evidence="1">AT1</strain>
    </source>
</reference>
<gene>
    <name evidence="1" type="ORF">RHMOL_Rhmol09G0074700</name>
</gene>
<dbReference type="Proteomes" id="UP001062846">
    <property type="component" value="Chromosome 9"/>
</dbReference>
<proteinExistence type="predicted"/>
<evidence type="ECO:0000313" key="1">
    <source>
        <dbReference type="EMBL" id="KAI8538089.1"/>
    </source>
</evidence>
<organism evidence="1 2">
    <name type="scientific">Rhododendron molle</name>
    <name type="common">Chinese azalea</name>
    <name type="synonym">Azalea mollis</name>
    <dbReference type="NCBI Taxonomy" id="49168"/>
    <lineage>
        <taxon>Eukaryota</taxon>
        <taxon>Viridiplantae</taxon>
        <taxon>Streptophyta</taxon>
        <taxon>Embryophyta</taxon>
        <taxon>Tracheophyta</taxon>
        <taxon>Spermatophyta</taxon>
        <taxon>Magnoliopsida</taxon>
        <taxon>eudicotyledons</taxon>
        <taxon>Gunneridae</taxon>
        <taxon>Pentapetalae</taxon>
        <taxon>asterids</taxon>
        <taxon>Ericales</taxon>
        <taxon>Ericaceae</taxon>
        <taxon>Ericoideae</taxon>
        <taxon>Rhodoreae</taxon>
        <taxon>Rhododendron</taxon>
    </lineage>
</organism>
<comment type="caution">
    <text evidence="1">The sequence shown here is derived from an EMBL/GenBank/DDBJ whole genome shotgun (WGS) entry which is preliminary data.</text>
</comment>
<name>A0ACC0MBY7_RHOML</name>
<evidence type="ECO:0000313" key="2">
    <source>
        <dbReference type="Proteomes" id="UP001062846"/>
    </source>
</evidence>
<dbReference type="EMBL" id="CM046396">
    <property type="protein sequence ID" value="KAI8538089.1"/>
    <property type="molecule type" value="Genomic_DNA"/>
</dbReference>